<dbReference type="KEGG" id="obg:Verru16b_03161"/>
<gene>
    <name evidence="3" type="primary">yhaM</name>
    <name evidence="3" type="ORF">Verru16b_03161</name>
</gene>
<dbReference type="InterPro" id="IPR004365">
    <property type="entry name" value="NA-bd_OB_tRNA"/>
</dbReference>
<evidence type="ECO:0000313" key="4">
    <source>
        <dbReference type="Proteomes" id="UP000095228"/>
    </source>
</evidence>
<evidence type="ECO:0000259" key="2">
    <source>
        <dbReference type="SMART" id="SM00471"/>
    </source>
</evidence>
<dbReference type="GO" id="GO:0003676">
    <property type="term" value="F:nucleic acid binding"/>
    <property type="evidence" value="ECO:0007669"/>
    <property type="project" value="InterPro"/>
</dbReference>
<dbReference type="GO" id="GO:0016787">
    <property type="term" value="F:hydrolase activity"/>
    <property type="evidence" value="ECO:0007669"/>
    <property type="project" value="UniProtKB-KW"/>
</dbReference>
<keyword evidence="1 3" id="KW-0378">Hydrolase</keyword>
<evidence type="ECO:0000256" key="1">
    <source>
        <dbReference type="ARBA" id="ARBA00022801"/>
    </source>
</evidence>
<dbReference type="InterPro" id="IPR003607">
    <property type="entry name" value="HD/PDEase_dom"/>
</dbReference>
<dbReference type="PANTHER" id="PTHR37294">
    <property type="entry name" value="3'-5' EXORIBONUCLEASE YHAM"/>
    <property type="match status" value="1"/>
</dbReference>
<organism evidence="3 4">
    <name type="scientific">Lacunisphaera limnophila</name>
    <dbReference type="NCBI Taxonomy" id="1838286"/>
    <lineage>
        <taxon>Bacteria</taxon>
        <taxon>Pseudomonadati</taxon>
        <taxon>Verrucomicrobiota</taxon>
        <taxon>Opitutia</taxon>
        <taxon>Opitutales</taxon>
        <taxon>Opitutaceae</taxon>
        <taxon>Lacunisphaera</taxon>
    </lineage>
</organism>
<dbReference type="Pfam" id="PF01336">
    <property type="entry name" value="tRNA_anti-codon"/>
    <property type="match status" value="1"/>
</dbReference>
<dbReference type="InterPro" id="IPR006675">
    <property type="entry name" value="HDIG_dom"/>
</dbReference>
<reference evidence="3 4" key="1">
    <citation type="submission" date="2016-06" db="EMBL/GenBank/DDBJ databases">
        <title>Three novel species with peptidoglycan cell walls form the new genus Lacunisphaera gen. nov. in the family Opitutaceae of the verrucomicrobial subdivision 4.</title>
        <authorList>
            <person name="Rast P."/>
            <person name="Gloeckner I."/>
            <person name="Jogler M."/>
            <person name="Boedeker C."/>
            <person name="Jeske O."/>
            <person name="Wiegand S."/>
            <person name="Reinhardt R."/>
            <person name="Schumann P."/>
            <person name="Rohde M."/>
            <person name="Spring S."/>
            <person name="Gloeckner F.O."/>
            <person name="Jogler C."/>
        </authorList>
    </citation>
    <scope>NUCLEOTIDE SEQUENCE [LARGE SCALE GENOMIC DNA]</scope>
    <source>
        <strain evidence="3 4">IG16b</strain>
    </source>
</reference>
<dbReference type="InterPro" id="IPR050798">
    <property type="entry name" value="YhaM_exoribonuc/phosphodiest"/>
</dbReference>
<dbReference type="Gene3D" id="1.10.3210.10">
    <property type="entry name" value="Hypothetical protein af1432"/>
    <property type="match status" value="1"/>
</dbReference>
<proteinExistence type="predicted"/>
<dbReference type="Proteomes" id="UP000095228">
    <property type="component" value="Chromosome"/>
</dbReference>
<sequence length="327" mass="35629">MADHPTPLAVRDIKTLPSGDTFTGVLLVRRVTTKTAKNGNAFLSLELGDKTGTFPLNVFGDSPAYELFTGLKDGGIVRIEAKVEFYQERLSPRLLRAEPLSMDQLSGSAVLANLVETAPEDADALWAEFQQHIASIGHAELRATVQAVFDDIGDQFRIAPAAVAMHHAYRHGLLEHTTHMARAAKALLPLYPEIDADLAMAGVLVHDTGKVIEYQGDLVTTKSRKGILQGHVVLGYQLVRKAGMKTKLNPDLLERLEHIVLSHQGELEWGAAVIAATPEAVFVAKVDDLDAKMGMVQRLLRQAGEDTPFSDKHLGLNSQLLLTKPVK</sequence>
<accession>A0A1D8AYU7</accession>
<dbReference type="RefSeq" id="WP_069963153.1">
    <property type="nucleotide sequence ID" value="NZ_CP016094.1"/>
</dbReference>
<dbReference type="OrthoDB" id="9778453at2"/>
<dbReference type="SMART" id="SM00471">
    <property type="entry name" value="HDc"/>
    <property type="match status" value="1"/>
</dbReference>
<feature type="domain" description="HD/PDEase" evidence="2">
    <location>
        <begin position="169"/>
        <end position="301"/>
    </location>
</feature>
<dbReference type="GO" id="GO:0031125">
    <property type="term" value="P:rRNA 3'-end processing"/>
    <property type="evidence" value="ECO:0007669"/>
    <property type="project" value="TreeGrafter"/>
</dbReference>
<dbReference type="EMBL" id="CP016094">
    <property type="protein sequence ID" value="AOS46066.1"/>
    <property type="molecule type" value="Genomic_DNA"/>
</dbReference>
<dbReference type="STRING" id="1838286.Verru16b_03161"/>
<dbReference type="CDD" id="cd00077">
    <property type="entry name" value="HDc"/>
    <property type="match status" value="1"/>
</dbReference>
<dbReference type="Pfam" id="PF01966">
    <property type="entry name" value="HD"/>
    <property type="match status" value="1"/>
</dbReference>
<name>A0A1D8AYU7_9BACT</name>
<dbReference type="InterPro" id="IPR006674">
    <property type="entry name" value="HD_domain"/>
</dbReference>
<dbReference type="NCBIfam" id="TIGR00277">
    <property type="entry name" value="HDIG"/>
    <property type="match status" value="1"/>
</dbReference>
<dbReference type="PANTHER" id="PTHR37294:SF1">
    <property type="entry name" value="3'-5' EXORIBONUCLEASE YHAM"/>
    <property type="match status" value="1"/>
</dbReference>
<dbReference type="AlphaFoldDB" id="A0A1D8AYU7"/>
<evidence type="ECO:0000313" key="3">
    <source>
        <dbReference type="EMBL" id="AOS46066.1"/>
    </source>
</evidence>
<protein>
    <submittedName>
        <fullName evidence="3">3'-5' exoribonuclease YhaM</fullName>
        <ecNumber evidence="3">3.1.-.-</ecNumber>
    </submittedName>
</protein>
<keyword evidence="4" id="KW-1185">Reference proteome</keyword>
<dbReference type="EC" id="3.1.-.-" evidence="3"/>
<dbReference type="SUPFAM" id="SSF109604">
    <property type="entry name" value="HD-domain/PDEase-like"/>
    <property type="match status" value="1"/>
</dbReference>